<protein>
    <recommendedName>
        <fullName evidence="2">DUF4185 domain-containing protein</fullName>
    </recommendedName>
</protein>
<feature type="signal peptide" evidence="1">
    <location>
        <begin position="1"/>
        <end position="32"/>
    </location>
</feature>
<dbReference type="HOGENOM" id="CLU_052656_0_0_11"/>
<evidence type="ECO:0000256" key="1">
    <source>
        <dbReference type="SAM" id="SignalP"/>
    </source>
</evidence>
<dbReference type="eggNOG" id="ENOG502Z7QZ">
    <property type="taxonomic scope" value="Bacteria"/>
</dbReference>
<gene>
    <name evidence="3" type="ordered locus">Bcav_2704</name>
</gene>
<evidence type="ECO:0000313" key="4">
    <source>
        <dbReference type="Proteomes" id="UP000007962"/>
    </source>
</evidence>
<feature type="domain" description="DUF4185" evidence="2">
    <location>
        <begin position="213"/>
        <end position="327"/>
    </location>
</feature>
<dbReference type="InterPro" id="IPR006311">
    <property type="entry name" value="TAT_signal"/>
</dbReference>
<keyword evidence="1" id="KW-0732">Signal</keyword>
<organism evidence="3 4">
    <name type="scientific">Beutenbergia cavernae (strain ATCC BAA-8 / DSM 12333 / CCUG 43141 / JCM 11478 / NBRC 16432 / NCIMB 13614 / HKI 0122)</name>
    <dbReference type="NCBI Taxonomy" id="471853"/>
    <lineage>
        <taxon>Bacteria</taxon>
        <taxon>Bacillati</taxon>
        <taxon>Actinomycetota</taxon>
        <taxon>Actinomycetes</taxon>
        <taxon>Micrococcales</taxon>
        <taxon>Beutenbergiaceae</taxon>
        <taxon>Beutenbergia</taxon>
    </lineage>
</organism>
<reference evidence="3 4" key="1">
    <citation type="journal article" date="2009" name="Stand. Genomic Sci.">
        <title>Complete genome sequence of Beutenbergia cavernae type strain (HKI 0122).</title>
        <authorList>
            <person name="Land M."/>
            <person name="Pukall R."/>
            <person name="Abt B."/>
            <person name="Goker M."/>
            <person name="Rohde M."/>
            <person name="Glavina Del Rio T."/>
            <person name="Tice H."/>
            <person name="Copeland A."/>
            <person name="Cheng J.F."/>
            <person name="Lucas S."/>
            <person name="Chen F."/>
            <person name="Nolan M."/>
            <person name="Bruce D."/>
            <person name="Goodwin L."/>
            <person name="Pitluck S."/>
            <person name="Ivanova N."/>
            <person name="Mavromatis K."/>
            <person name="Ovchinnikova G."/>
            <person name="Pati A."/>
            <person name="Chen A."/>
            <person name="Palaniappan K."/>
            <person name="Hauser L."/>
            <person name="Chang Y.J."/>
            <person name="Jefferies C.C."/>
            <person name="Saunders E."/>
            <person name="Brettin T."/>
            <person name="Detter J.C."/>
            <person name="Han C."/>
            <person name="Chain P."/>
            <person name="Bristow J."/>
            <person name="Eisen J.A."/>
            <person name="Markowitz V."/>
            <person name="Hugenholtz P."/>
            <person name="Kyrpides N.C."/>
            <person name="Klenk H.P."/>
            <person name="Lapidus A."/>
        </authorList>
    </citation>
    <scope>NUCLEOTIDE SEQUENCE [LARGE SCALE GENOMIC DNA]</scope>
    <source>
        <strain evidence="4">ATCC BAA-8 / DSM 12333 / NBRC 16432</strain>
    </source>
</reference>
<name>C5BY49_BEUC1</name>
<accession>C5BY49</accession>
<dbReference type="PROSITE" id="PS51318">
    <property type="entry name" value="TAT"/>
    <property type="match status" value="1"/>
</dbReference>
<evidence type="ECO:0000313" key="3">
    <source>
        <dbReference type="EMBL" id="ACQ80949.1"/>
    </source>
</evidence>
<sequence length="390" mass="42747">MPNGTTRRRTLALISLTAALAATCTVVGPAGAGERPGGGGHERRCSLSDAEFTTRAEPATGYDEAVAEYGNSGEGWTGGDSTYSIPLRDGRTAWIFSDTFLGPVNDDGSRPLDAPFLNNSVVVQDRRGDLTTFHGGTPEEPAAIIPPDEPNHWYWLGDGVETRRGEIQVVALKFWYGGGGAFDFGWDSTYLATLDPETFDLVSLEPLPSSAGIQWASWIEPAVRYTYVYGVEDLGASKYMHLARVRGSGLSGTWEYWTGSGWSRQESASARIMDGVANEYSVARFRDGYLMVTQDTHEAFSARIVGYVACSPTGPFREIGTLYTMPEVGPLGSYGNPNIFGYNAHEHPELRHADRTILTYNVNSFVSAELYEDVTIYRPRFVELEIDVDR</sequence>
<evidence type="ECO:0000259" key="2">
    <source>
        <dbReference type="Pfam" id="PF13810"/>
    </source>
</evidence>
<dbReference type="OrthoDB" id="5482597at2"/>
<dbReference type="RefSeq" id="WP_015883189.1">
    <property type="nucleotide sequence ID" value="NC_012669.1"/>
</dbReference>
<dbReference type="InterPro" id="IPR025442">
    <property type="entry name" value="DUF4185"/>
</dbReference>
<dbReference type="AlphaFoldDB" id="C5BY49"/>
<keyword evidence="4" id="KW-1185">Reference proteome</keyword>
<dbReference type="KEGG" id="bcv:Bcav_2704"/>
<dbReference type="STRING" id="471853.Bcav_2704"/>
<dbReference type="Pfam" id="PF13810">
    <property type="entry name" value="DUF4185"/>
    <property type="match status" value="1"/>
</dbReference>
<dbReference type="Proteomes" id="UP000007962">
    <property type="component" value="Chromosome"/>
</dbReference>
<feature type="chain" id="PRO_5038893007" description="DUF4185 domain-containing protein" evidence="1">
    <location>
        <begin position="33"/>
        <end position="390"/>
    </location>
</feature>
<proteinExistence type="predicted"/>
<dbReference type="EMBL" id="CP001618">
    <property type="protein sequence ID" value="ACQ80949.1"/>
    <property type="molecule type" value="Genomic_DNA"/>
</dbReference>